<dbReference type="EMBL" id="NHTK01006039">
    <property type="protein sequence ID" value="PPQ66606.1"/>
    <property type="molecule type" value="Genomic_DNA"/>
</dbReference>
<organism evidence="2 3">
    <name type="scientific">Panaeolus cyanescens</name>
    <dbReference type="NCBI Taxonomy" id="181874"/>
    <lineage>
        <taxon>Eukaryota</taxon>
        <taxon>Fungi</taxon>
        <taxon>Dikarya</taxon>
        <taxon>Basidiomycota</taxon>
        <taxon>Agaricomycotina</taxon>
        <taxon>Agaricomycetes</taxon>
        <taxon>Agaricomycetidae</taxon>
        <taxon>Agaricales</taxon>
        <taxon>Agaricineae</taxon>
        <taxon>Galeropsidaceae</taxon>
        <taxon>Panaeolus</taxon>
    </lineage>
</organism>
<keyword evidence="3" id="KW-1185">Reference proteome</keyword>
<comment type="caution">
    <text evidence="2">The sequence shown here is derived from an EMBL/GenBank/DDBJ whole genome shotgun (WGS) entry which is preliminary data.</text>
</comment>
<reference evidence="2 3" key="1">
    <citation type="journal article" date="2018" name="Evol. Lett.">
        <title>Horizontal gene cluster transfer increased hallucinogenic mushroom diversity.</title>
        <authorList>
            <person name="Reynolds H.T."/>
            <person name="Vijayakumar V."/>
            <person name="Gluck-Thaler E."/>
            <person name="Korotkin H.B."/>
            <person name="Matheny P.B."/>
            <person name="Slot J.C."/>
        </authorList>
    </citation>
    <scope>NUCLEOTIDE SEQUENCE [LARGE SCALE GENOMIC DNA]</scope>
    <source>
        <strain evidence="2 3">2629</strain>
    </source>
</reference>
<feature type="region of interest" description="Disordered" evidence="1">
    <location>
        <begin position="580"/>
        <end position="600"/>
    </location>
</feature>
<dbReference type="InParanoid" id="A0A409VK68"/>
<evidence type="ECO:0000256" key="1">
    <source>
        <dbReference type="SAM" id="MobiDB-lite"/>
    </source>
</evidence>
<protein>
    <recommendedName>
        <fullName evidence="4">Arrestin-like N-terminal domain-containing protein</fullName>
    </recommendedName>
</protein>
<dbReference type="Proteomes" id="UP000284842">
    <property type="component" value="Unassembled WGS sequence"/>
</dbReference>
<dbReference type="OrthoDB" id="3262423at2759"/>
<evidence type="ECO:0000313" key="2">
    <source>
        <dbReference type="EMBL" id="PPQ66606.1"/>
    </source>
</evidence>
<evidence type="ECO:0008006" key="4">
    <source>
        <dbReference type="Google" id="ProtNLM"/>
    </source>
</evidence>
<gene>
    <name evidence="2" type="ORF">CVT24_006917</name>
</gene>
<accession>A0A409VK68</accession>
<sequence>MSEEPSSNNSSSRLSRILQRSSLVLGGMSTRRSLLPIQQQRISTLSVGTTHTALPLYSETSPSDSQSMSFYVGSPISQSDDHTMAAPSYSEATRPRSKSSPIVLQHDNETGPTTTSTFQRVDNYSFPVKTSNSAKPWVTLHLYSPKANVRPALPRVYGGQQFNGLVEFNIEKSTTIHEIKLQVKGRIIMGANVDSHHTFLSHTFPVWHKTLGDPRRPRNNSSGDSDNFDGKFLGFYEFPLSLPFPTEVNRTSDHLVPTGGLVPYPLTGHLPPTTPSDFPLNFHNPVSTQTSTLVSSEVNRFGTLLPPSFLENKITVTVQYEANLLVTHGRFRSETKITAGIAFVPTVTPPPLPLERRLVYEAARGSDQGVIIPGPIADPAGWFALPSRTLNGFVSDTQKPVKLECELYIAQPLSYARSSFLPCFLSISSDDSRVLDALCVPSSPQVQLIRKLKHPTHDAADNSQHNTQILSIGVYDCVSIAVLPGVQHVTITTQAAKAMWWKPPKNVEQSAFRRSMAGEIHFPKGLIPSSSCSFFSVEYFVEMTNFNHPSFVFEDKGEAGVIVSKLVEIASTPASEGPIPVPFIRPHRTTSNTPIESANA</sequence>
<proteinExistence type="predicted"/>
<feature type="region of interest" description="Disordered" evidence="1">
    <location>
        <begin position="77"/>
        <end position="118"/>
    </location>
</feature>
<name>A0A409VK68_9AGAR</name>
<feature type="compositionally biased region" description="Polar residues" evidence="1">
    <location>
        <begin position="589"/>
        <end position="600"/>
    </location>
</feature>
<dbReference type="AlphaFoldDB" id="A0A409VK68"/>
<evidence type="ECO:0000313" key="3">
    <source>
        <dbReference type="Proteomes" id="UP000284842"/>
    </source>
</evidence>